<organism evidence="3 4">
    <name type="scientific">Lactiplantibacillus plajomi</name>
    <dbReference type="NCBI Taxonomy" id="1457217"/>
    <lineage>
        <taxon>Bacteria</taxon>
        <taxon>Bacillati</taxon>
        <taxon>Bacillota</taxon>
        <taxon>Bacilli</taxon>
        <taxon>Lactobacillales</taxon>
        <taxon>Lactobacillaceae</taxon>
        <taxon>Lactiplantibacillus</taxon>
    </lineage>
</organism>
<accession>A0ABV6K7I1</accession>
<dbReference type="RefSeq" id="WP_137645211.1">
    <property type="nucleotide sequence ID" value="NZ_BAABRM010000014.1"/>
</dbReference>
<reference evidence="3 4" key="1">
    <citation type="submission" date="2024-09" db="EMBL/GenBank/DDBJ databases">
        <authorList>
            <person name="Sun Q."/>
            <person name="Mori K."/>
        </authorList>
    </citation>
    <scope>NUCLEOTIDE SEQUENCE [LARGE SCALE GENOMIC DNA]</scope>
    <source>
        <strain evidence="3 4">TBRC 4575</strain>
    </source>
</reference>
<dbReference type="EMBL" id="JBHLUK010000068">
    <property type="protein sequence ID" value="MFC0424215.1"/>
    <property type="molecule type" value="Genomic_DNA"/>
</dbReference>
<evidence type="ECO:0000313" key="4">
    <source>
        <dbReference type="Proteomes" id="UP001589855"/>
    </source>
</evidence>
<dbReference type="Proteomes" id="UP001589855">
    <property type="component" value="Unassembled WGS sequence"/>
</dbReference>
<evidence type="ECO:0008006" key="5">
    <source>
        <dbReference type="Google" id="ProtNLM"/>
    </source>
</evidence>
<evidence type="ECO:0000256" key="1">
    <source>
        <dbReference type="SAM" id="MobiDB-lite"/>
    </source>
</evidence>
<gene>
    <name evidence="3" type="ORF">ACFFGS_08805</name>
</gene>
<feature type="region of interest" description="Disordered" evidence="1">
    <location>
        <begin position="45"/>
        <end position="66"/>
    </location>
</feature>
<feature type="signal peptide" evidence="2">
    <location>
        <begin position="1"/>
        <end position="31"/>
    </location>
</feature>
<evidence type="ECO:0000313" key="3">
    <source>
        <dbReference type="EMBL" id="MFC0424215.1"/>
    </source>
</evidence>
<name>A0ABV6K7I1_9LACO</name>
<protein>
    <recommendedName>
        <fullName evidence="5">Aggregation promoting factor</fullName>
    </recommendedName>
</protein>
<feature type="chain" id="PRO_5045690875" description="Aggregation promoting factor" evidence="2">
    <location>
        <begin position="32"/>
        <end position="171"/>
    </location>
</feature>
<keyword evidence="2" id="KW-0732">Signal</keyword>
<sequence length="171" mass="19608">MGLLRQPYRWKLAALLIGTSIGLSTTLPATASVQRVQLTITPKTAKRVTKRASSLPPTKHQPVATKAGKPKFKLIRGYHETRKAQQTARTAANDTLTTDEQAAKRWIAFHESSYRYDAQNGQYYGRYQLSRTYLKGDFSAANQERTANRYVAQRYGSWTAAKRFWLQHHWY</sequence>
<evidence type="ECO:0000256" key="2">
    <source>
        <dbReference type="SAM" id="SignalP"/>
    </source>
</evidence>
<keyword evidence="4" id="KW-1185">Reference proteome</keyword>
<comment type="caution">
    <text evidence="3">The sequence shown here is derived from an EMBL/GenBank/DDBJ whole genome shotgun (WGS) entry which is preliminary data.</text>
</comment>
<proteinExistence type="predicted"/>